<organism evidence="14 15">
    <name type="scientific">Gordonia lacunae</name>
    <dbReference type="NCBI Taxonomy" id="417102"/>
    <lineage>
        <taxon>Bacteria</taxon>
        <taxon>Bacillati</taxon>
        <taxon>Actinomycetota</taxon>
        <taxon>Actinomycetes</taxon>
        <taxon>Mycobacteriales</taxon>
        <taxon>Gordoniaceae</taxon>
        <taxon>Gordonia</taxon>
    </lineage>
</organism>
<feature type="region of interest" description="Disordered" evidence="11">
    <location>
        <begin position="38"/>
        <end position="59"/>
    </location>
</feature>
<feature type="domain" description="O-acyltransferase WSD1-like N-terminal" evidence="12">
    <location>
        <begin position="5"/>
        <end position="294"/>
    </location>
</feature>
<comment type="catalytic activity">
    <reaction evidence="10">
        <text>an acyl-CoA + a 1,2-diacyl-sn-glycerol = a triacyl-sn-glycerol + CoA</text>
        <dbReference type="Rhea" id="RHEA:10868"/>
        <dbReference type="ChEBI" id="CHEBI:17815"/>
        <dbReference type="ChEBI" id="CHEBI:57287"/>
        <dbReference type="ChEBI" id="CHEBI:58342"/>
        <dbReference type="ChEBI" id="CHEBI:64615"/>
        <dbReference type="EC" id="2.3.1.20"/>
    </reaction>
</comment>
<dbReference type="PANTHER" id="PTHR31650">
    <property type="entry name" value="O-ACYLTRANSFERASE (WSD1-LIKE) FAMILY PROTEIN"/>
    <property type="match status" value="1"/>
</dbReference>
<evidence type="ECO:0000256" key="5">
    <source>
        <dbReference type="ARBA" id="ARBA00022516"/>
    </source>
</evidence>
<keyword evidence="7" id="KW-0319">Glycerol metabolism</keyword>
<dbReference type="Pfam" id="PF06974">
    <property type="entry name" value="WS_DGAT_C"/>
    <property type="match status" value="1"/>
</dbReference>
<dbReference type="GO" id="GO:0051701">
    <property type="term" value="P:biological process involved in interaction with host"/>
    <property type="evidence" value="ECO:0007669"/>
    <property type="project" value="TreeGrafter"/>
</dbReference>
<evidence type="ECO:0000256" key="8">
    <source>
        <dbReference type="ARBA" id="ARBA00023098"/>
    </source>
</evidence>
<comment type="pathway">
    <text evidence="2">Lipid metabolism.</text>
</comment>
<evidence type="ECO:0000256" key="6">
    <source>
        <dbReference type="ARBA" id="ARBA00022679"/>
    </source>
</evidence>
<comment type="caution">
    <text evidence="14">The sequence shown here is derived from an EMBL/GenBank/DDBJ whole genome shotgun (WGS) entry which is preliminary data.</text>
</comment>
<accession>A0A243QDQ3</accession>
<evidence type="ECO:0000313" key="14">
    <source>
        <dbReference type="EMBL" id="OUC79898.1"/>
    </source>
</evidence>
<evidence type="ECO:0000259" key="13">
    <source>
        <dbReference type="Pfam" id="PF06974"/>
    </source>
</evidence>
<dbReference type="Pfam" id="PF03007">
    <property type="entry name" value="WS_DGAT_cat"/>
    <property type="match status" value="1"/>
</dbReference>
<dbReference type="GO" id="GO:0001666">
    <property type="term" value="P:response to hypoxia"/>
    <property type="evidence" value="ECO:0007669"/>
    <property type="project" value="TreeGrafter"/>
</dbReference>
<dbReference type="GO" id="GO:0019432">
    <property type="term" value="P:triglyceride biosynthetic process"/>
    <property type="evidence" value="ECO:0007669"/>
    <property type="project" value="UniProtKB-UniPathway"/>
</dbReference>
<dbReference type="AlphaFoldDB" id="A0A243QDQ3"/>
<evidence type="ECO:0000256" key="4">
    <source>
        <dbReference type="ARBA" id="ARBA00013244"/>
    </source>
</evidence>
<dbReference type="InterPro" id="IPR045034">
    <property type="entry name" value="O-acyltransferase_WSD1-like"/>
</dbReference>
<dbReference type="GO" id="GO:0004144">
    <property type="term" value="F:diacylglycerol O-acyltransferase activity"/>
    <property type="evidence" value="ECO:0007669"/>
    <property type="project" value="UniProtKB-EC"/>
</dbReference>
<evidence type="ECO:0000256" key="2">
    <source>
        <dbReference type="ARBA" id="ARBA00005189"/>
    </source>
</evidence>
<dbReference type="GO" id="GO:0006071">
    <property type="term" value="P:glycerol metabolic process"/>
    <property type="evidence" value="ECO:0007669"/>
    <property type="project" value="UniProtKB-KW"/>
</dbReference>
<evidence type="ECO:0000256" key="9">
    <source>
        <dbReference type="ARBA" id="ARBA00023315"/>
    </source>
</evidence>
<evidence type="ECO:0000256" key="10">
    <source>
        <dbReference type="ARBA" id="ARBA00048109"/>
    </source>
</evidence>
<dbReference type="GO" id="GO:0071731">
    <property type="term" value="P:response to nitric oxide"/>
    <property type="evidence" value="ECO:0007669"/>
    <property type="project" value="TreeGrafter"/>
</dbReference>
<evidence type="ECO:0000256" key="11">
    <source>
        <dbReference type="SAM" id="MobiDB-lite"/>
    </source>
</evidence>
<evidence type="ECO:0000313" key="15">
    <source>
        <dbReference type="Proteomes" id="UP000194632"/>
    </source>
</evidence>
<keyword evidence="9 14" id="KW-0012">Acyltransferase</keyword>
<dbReference type="SUPFAM" id="SSF52777">
    <property type="entry name" value="CoA-dependent acyltransferases"/>
    <property type="match status" value="1"/>
</dbReference>
<keyword evidence="15" id="KW-1185">Reference proteome</keyword>
<dbReference type="Proteomes" id="UP000194632">
    <property type="component" value="Unassembled WGS sequence"/>
</dbReference>
<keyword evidence="8" id="KW-0443">Lipid metabolism</keyword>
<dbReference type="InterPro" id="IPR004255">
    <property type="entry name" value="O-acyltransferase_WSD1_N"/>
</dbReference>
<dbReference type="PANTHER" id="PTHR31650:SF1">
    <property type="entry name" value="WAX ESTER SYNTHASE_DIACYLGLYCEROL ACYLTRANSFERASE 4-RELATED"/>
    <property type="match status" value="1"/>
</dbReference>
<feature type="compositionally biased region" description="Low complexity" evidence="11">
    <location>
        <begin position="38"/>
        <end position="57"/>
    </location>
</feature>
<dbReference type="RefSeq" id="WP_086534469.1">
    <property type="nucleotide sequence ID" value="NZ_NGFO01000005.1"/>
</dbReference>
<evidence type="ECO:0000259" key="12">
    <source>
        <dbReference type="Pfam" id="PF03007"/>
    </source>
</evidence>
<gene>
    <name evidence="14" type="ORF">CA982_06280</name>
</gene>
<reference evidence="14 15" key="1">
    <citation type="submission" date="2017-05" db="EMBL/GenBank/DDBJ databases">
        <title>Biotechnological potential of actinobacteria isolated from South African environments.</title>
        <authorList>
            <person name="Le Roes-Hill M."/>
            <person name="Prins A."/>
            <person name="Durrell K.A."/>
        </authorList>
    </citation>
    <scope>NUCLEOTIDE SEQUENCE [LARGE SCALE GENOMIC DNA]</scope>
    <source>
        <strain evidence="14">BS2</strain>
    </source>
</reference>
<name>A0A243QDQ3_9ACTN</name>
<dbReference type="STRING" id="417102.CA982_06280"/>
<evidence type="ECO:0000256" key="3">
    <source>
        <dbReference type="ARBA" id="ARBA00009587"/>
    </source>
</evidence>
<dbReference type="EMBL" id="NGFO01000005">
    <property type="protein sequence ID" value="OUC79898.1"/>
    <property type="molecule type" value="Genomic_DNA"/>
</dbReference>
<keyword evidence="6 14" id="KW-0808">Transferase</keyword>
<keyword evidence="5" id="KW-0444">Lipid biosynthesis</keyword>
<comment type="pathway">
    <text evidence="1">Glycerolipid metabolism; triacylglycerol biosynthesis.</text>
</comment>
<dbReference type="GO" id="GO:0005886">
    <property type="term" value="C:plasma membrane"/>
    <property type="evidence" value="ECO:0007669"/>
    <property type="project" value="TreeGrafter"/>
</dbReference>
<evidence type="ECO:0000256" key="7">
    <source>
        <dbReference type="ARBA" id="ARBA00022798"/>
    </source>
</evidence>
<dbReference type="EC" id="2.3.1.20" evidence="4"/>
<comment type="similarity">
    <text evidence="3">Belongs to the long-chain O-acyltransferase family.</text>
</comment>
<dbReference type="InterPro" id="IPR009721">
    <property type="entry name" value="O-acyltransferase_WSD1_C"/>
</dbReference>
<evidence type="ECO:0000256" key="1">
    <source>
        <dbReference type="ARBA" id="ARBA00004771"/>
    </source>
</evidence>
<dbReference type="UniPathway" id="UPA00282"/>
<dbReference type="OrthoDB" id="9810950at2"/>
<sequence>MVTRLSPRDAMYYFLDDSRSTTHLGALLIVDPTAGHAAPGESADADAGADTASGGASREPTLDYPGLVSLVENRLQLIPRYRQVVREVTLGLARPVWVDDPDFDINFHIRRAGLPRPGGTTDLDDLVARVMSRPLDRTRPLWEMYLIEGLADGRFAILTKSHRCLIDEAGSREISEVICDGTEQADSLPEELWMPGSPPGGTHLVVGALAEALARPGDLVETVLHGNGIVSEMRSAVGTTVRRVGDVVSQLTDSAPRSPLNNAGTTTRSFTTVTLPRRDCAKVAEYHGCTINDVELAIISGVMRKWMLSFDPAEGPADTVRVVVPLSARDPGVERAAEPEPGWIGVGRPSFVTDLPVGESNPAVRLAQVAGLADRYAQSSRRMNLGPSPLFPELGVVPFPEFSSRAFRSLNSRAYNVPVAMSTAPVPDRFVLGAPVCQTFSIPTLVSQRALAISIVEYRDDLHFAFVADRGVIADLPAMADYVSESFEELSQPYREPTGVVDE</sequence>
<protein>
    <recommendedName>
        <fullName evidence="4">diacylglycerol O-acyltransferase</fullName>
        <ecNumber evidence="4">2.3.1.20</ecNumber>
    </recommendedName>
</protein>
<proteinExistence type="inferred from homology"/>
<feature type="domain" description="O-acyltransferase WSD1 C-terminal" evidence="13">
    <location>
        <begin position="352"/>
        <end position="490"/>
    </location>
</feature>